<evidence type="ECO:0000313" key="8">
    <source>
        <dbReference type="Proteomes" id="UP000474758"/>
    </source>
</evidence>
<gene>
    <name evidence="7" type="ORF">G5V65_04415</name>
</gene>
<dbReference type="AlphaFoldDB" id="A0A6M1TJN4"/>
<evidence type="ECO:0000256" key="1">
    <source>
        <dbReference type="ARBA" id="ARBA00022448"/>
    </source>
</evidence>
<name>A0A6M1TJN4_9RHOB</name>
<keyword evidence="8" id="KW-1185">Reference proteome</keyword>
<dbReference type="Pfam" id="PF00005">
    <property type="entry name" value="ABC_tran"/>
    <property type="match status" value="2"/>
</dbReference>
<sequence>MTSQAITIRGLTKAFGRNAVLRGVDLDLPAGQVTVLMGANGAGKSTLVKVLCGVHAADAGEIRLDGRAFAPAGPAAALRSGVVTVHQNINDGVVPDLDVASNLLLDSLAEGGGLFLNRRRMRAEAGKIAAAIGLELDMARPVAGLSLADRQLVAIARAMAHRPRLLILDEPTSSLSLTEAQRLFALIDRLRGEGVAILYISHRMSDIRRLADRIVSMRDGQVSGLFETVPLDYSGAVRAMLGHEITEVDIAIPVPGAVMLEARGLRLKPEARAFDLTLRRNEVVAITGLVGSGKSALAAALFGLEAPVAGEMRLDGRDYRPRRPAEAVAEGVFLAAKDRLINAVVPGFDIQQNLTLPFTPRHAGPLGLIRRAAERAAAERAIAAMGVVCQGPRDGILTLSGGNQQKVVVGRWMAEASRLLILDEPFQGVDIQARRDIGRRIRDSAAERATLVLCAEIDEALEVADRILVMSEHTLVGDHRNENIDLARLMTEVSGAADRTKEPA</sequence>
<dbReference type="InterPro" id="IPR003439">
    <property type="entry name" value="ABC_transporter-like_ATP-bd"/>
</dbReference>
<evidence type="ECO:0000259" key="6">
    <source>
        <dbReference type="PROSITE" id="PS50893"/>
    </source>
</evidence>
<comment type="caution">
    <text evidence="7">The sequence shown here is derived from an EMBL/GenBank/DDBJ whole genome shotgun (WGS) entry which is preliminary data.</text>
</comment>
<dbReference type="GO" id="GO:0005524">
    <property type="term" value="F:ATP binding"/>
    <property type="evidence" value="ECO:0007669"/>
    <property type="project" value="UniProtKB-KW"/>
</dbReference>
<evidence type="ECO:0000256" key="5">
    <source>
        <dbReference type="ARBA" id="ARBA00022840"/>
    </source>
</evidence>
<evidence type="ECO:0000256" key="3">
    <source>
        <dbReference type="ARBA" id="ARBA00022737"/>
    </source>
</evidence>
<dbReference type="EMBL" id="JAALFE010000003">
    <property type="protein sequence ID" value="NGQ90129.1"/>
    <property type="molecule type" value="Genomic_DNA"/>
</dbReference>
<dbReference type="SMART" id="SM00382">
    <property type="entry name" value="AAA"/>
    <property type="match status" value="2"/>
</dbReference>
<dbReference type="CDD" id="cd03216">
    <property type="entry name" value="ABC_Carb_Monos_I"/>
    <property type="match status" value="1"/>
</dbReference>
<dbReference type="SUPFAM" id="SSF52540">
    <property type="entry name" value="P-loop containing nucleoside triphosphate hydrolases"/>
    <property type="match status" value="2"/>
</dbReference>
<dbReference type="Gene3D" id="3.40.50.300">
    <property type="entry name" value="P-loop containing nucleotide triphosphate hydrolases"/>
    <property type="match status" value="2"/>
</dbReference>
<dbReference type="PROSITE" id="PS50893">
    <property type="entry name" value="ABC_TRANSPORTER_2"/>
    <property type="match status" value="2"/>
</dbReference>
<dbReference type="InterPro" id="IPR003593">
    <property type="entry name" value="AAA+_ATPase"/>
</dbReference>
<feature type="domain" description="ABC transporter" evidence="6">
    <location>
        <begin position="245"/>
        <end position="497"/>
    </location>
</feature>
<keyword evidence="3" id="KW-0677">Repeat</keyword>
<dbReference type="GO" id="GO:0016887">
    <property type="term" value="F:ATP hydrolysis activity"/>
    <property type="evidence" value="ECO:0007669"/>
    <property type="project" value="InterPro"/>
</dbReference>
<organism evidence="7 8">
    <name type="scientific">Paragemmobacter kunshanensis</name>
    <dbReference type="NCBI Taxonomy" id="2583234"/>
    <lineage>
        <taxon>Bacteria</taxon>
        <taxon>Pseudomonadati</taxon>
        <taxon>Pseudomonadota</taxon>
        <taxon>Alphaproteobacteria</taxon>
        <taxon>Rhodobacterales</taxon>
        <taxon>Paracoccaceae</taxon>
        <taxon>Paragemmobacter</taxon>
    </lineage>
</organism>
<dbReference type="PROSITE" id="PS00211">
    <property type="entry name" value="ABC_TRANSPORTER_1"/>
    <property type="match status" value="1"/>
</dbReference>
<evidence type="ECO:0000256" key="2">
    <source>
        <dbReference type="ARBA" id="ARBA00022597"/>
    </source>
</evidence>
<dbReference type="Proteomes" id="UP000474758">
    <property type="component" value="Unassembled WGS sequence"/>
</dbReference>
<protein>
    <submittedName>
        <fullName evidence="7">Sugar ABC transporter ATP-binding protein</fullName>
    </submittedName>
</protein>
<dbReference type="RefSeq" id="WP_165047371.1">
    <property type="nucleotide sequence ID" value="NZ_JAALFE010000003.1"/>
</dbReference>
<dbReference type="PANTHER" id="PTHR43790">
    <property type="entry name" value="CARBOHYDRATE TRANSPORT ATP-BINDING PROTEIN MG119-RELATED"/>
    <property type="match status" value="1"/>
</dbReference>
<evidence type="ECO:0000313" key="7">
    <source>
        <dbReference type="EMBL" id="NGQ90129.1"/>
    </source>
</evidence>
<proteinExistence type="predicted"/>
<feature type="domain" description="ABC transporter" evidence="6">
    <location>
        <begin position="6"/>
        <end position="244"/>
    </location>
</feature>
<dbReference type="CDD" id="cd03215">
    <property type="entry name" value="ABC_Carb_Monos_II"/>
    <property type="match status" value="1"/>
</dbReference>
<keyword evidence="5 7" id="KW-0067">ATP-binding</keyword>
<accession>A0A6M1TJN4</accession>
<keyword evidence="2" id="KW-0762">Sugar transport</keyword>
<dbReference type="InterPro" id="IPR050107">
    <property type="entry name" value="ABC_carbohydrate_import_ATPase"/>
</dbReference>
<reference evidence="7 8" key="1">
    <citation type="submission" date="2020-02" db="EMBL/GenBank/DDBJ databases">
        <title>Rhodobacter translucens sp. nov., a novel bacterium isolated from activated sludge.</title>
        <authorList>
            <person name="Liu J."/>
        </authorList>
    </citation>
    <scope>NUCLEOTIDE SEQUENCE [LARGE SCALE GENOMIC DNA]</scope>
    <source>
        <strain evidence="7 8">HX-7-19</strain>
    </source>
</reference>
<keyword evidence="1" id="KW-0813">Transport</keyword>
<evidence type="ECO:0000256" key="4">
    <source>
        <dbReference type="ARBA" id="ARBA00022741"/>
    </source>
</evidence>
<dbReference type="InterPro" id="IPR027417">
    <property type="entry name" value="P-loop_NTPase"/>
</dbReference>
<keyword evidence="4" id="KW-0547">Nucleotide-binding</keyword>
<dbReference type="InterPro" id="IPR017871">
    <property type="entry name" value="ABC_transporter-like_CS"/>
</dbReference>
<dbReference type="PANTHER" id="PTHR43790:SF9">
    <property type="entry name" value="GALACTOFURANOSE TRANSPORTER ATP-BINDING PROTEIN YTFR"/>
    <property type="match status" value="1"/>
</dbReference>